<keyword evidence="3" id="KW-0479">Metal-binding</keyword>
<organism evidence="6 7">
    <name type="scientific">Luteolibacter ambystomatis</name>
    <dbReference type="NCBI Taxonomy" id="2824561"/>
    <lineage>
        <taxon>Bacteria</taxon>
        <taxon>Pseudomonadati</taxon>
        <taxon>Verrucomicrobiota</taxon>
        <taxon>Verrucomicrobiia</taxon>
        <taxon>Verrucomicrobiales</taxon>
        <taxon>Verrucomicrobiaceae</taxon>
        <taxon>Luteolibacter</taxon>
    </lineage>
</organism>
<protein>
    <submittedName>
        <fullName evidence="6">SCO family protein</fullName>
    </submittedName>
</protein>
<sequence length="242" mass="27341">MNSKGKLFAIYGTVAVICVAIISIAMWLRPGVQGSPNTLVVNAGKATEEKWLPIEKDIEGVNQLGEKVKLSDLKGKVVLLAEFFAVCPHCAQRNGVEMKAIYDAFGSNPDFRIVCISVDPANDTPEKLEGYAAAYGADAKNWWFFNAGDEKKVHEYLEHELKFMGIRERRDPADIESNGRFAHDLAFQLVDRDWQIVGKWPLADARSEESMKRQPELYEELKTHLYGRIRTELAKKPQTVER</sequence>
<dbReference type="RefSeq" id="WP_211632574.1">
    <property type="nucleotide sequence ID" value="NZ_CP073100.1"/>
</dbReference>
<dbReference type="PROSITE" id="PS51352">
    <property type="entry name" value="THIOREDOXIN_2"/>
    <property type="match status" value="1"/>
</dbReference>
<name>A0A975J123_9BACT</name>
<evidence type="ECO:0000256" key="2">
    <source>
        <dbReference type="ARBA" id="ARBA00023008"/>
    </source>
</evidence>
<dbReference type="Gene3D" id="3.40.30.10">
    <property type="entry name" value="Glutaredoxin"/>
    <property type="match status" value="1"/>
</dbReference>
<evidence type="ECO:0000256" key="1">
    <source>
        <dbReference type="ARBA" id="ARBA00010996"/>
    </source>
</evidence>
<dbReference type="PANTHER" id="PTHR12151">
    <property type="entry name" value="ELECTRON TRANSPORT PROTIN SCO1/SENC FAMILY MEMBER"/>
    <property type="match status" value="1"/>
</dbReference>
<feature type="domain" description="Thioredoxin" evidence="5">
    <location>
        <begin position="28"/>
        <end position="223"/>
    </location>
</feature>
<dbReference type="GO" id="GO:0046872">
    <property type="term" value="F:metal ion binding"/>
    <property type="evidence" value="ECO:0007669"/>
    <property type="project" value="UniProtKB-KW"/>
</dbReference>
<feature type="transmembrane region" description="Helical" evidence="4">
    <location>
        <begin position="7"/>
        <end position="28"/>
    </location>
</feature>
<dbReference type="InterPro" id="IPR003782">
    <property type="entry name" value="SCO1/SenC"/>
</dbReference>
<evidence type="ECO:0000313" key="6">
    <source>
        <dbReference type="EMBL" id="QUE52065.1"/>
    </source>
</evidence>
<keyword evidence="4" id="KW-0472">Membrane</keyword>
<dbReference type="Proteomes" id="UP000676169">
    <property type="component" value="Chromosome"/>
</dbReference>
<gene>
    <name evidence="6" type="ORF">KBB96_04045</name>
</gene>
<evidence type="ECO:0000259" key="5">
    <source>
        <dbReference type="PROSITE" id="PS51352"/>
    </source>
</evidence>
<feature type="binding site" evidence="3">
    <location>
        <position position="87"/>
    </location>
    <ligand>
        <name>Cu cation</name>
        <dbReference type="ChEBI" id="CHEBI:23378"/>
    </ligand>
</feature>
<dbReference type="PANTHER" id="PTHR12151:SF25">
    <property type="entry name" value="LINALOOL DEHYDRATASE_ISOMERASE DOMAIN-CONTAINING PROTEIN"/>
    <property type="match status" value="1"/>
</dbReference>
<evidence type="ECO:0000313" key="7">
    <source>
        <dbReference type="Proteomes" id="UP000676169"/>
    </source>
</evidence>
<dbReference type="InterPro" id="IPR036249">
    <property type="entry name" value="Thioredoxin-like_sf"/>
</dbReference>
<dbReference type="EMBL" id="CP073100">
    <property type="protein sequence ID" value="QUE52065.1"/>
    <property type="molecule type" value="Genomic_DNA"/>
</dbReference>
<keyword evidence="2 3" id="KW-0186">Copper</keyword>
<dbReference type="Pfam" id="PF02630">
    <property type="entry name" value="SCO1-SenC"/>
    <property type="match status" value="1"/>
</dbReference>
<feature type="binding site" evidence="3">
    <location>
        <position position="183"/>
    </location>
    <ligand>
        <name>Cu cation</name>
        <dbReference type="ChEBI" id="CHEBI:23378"/>
    </ligand>
</feature>
<dbReference type="AlphaFoldDB" id="A0A975J123"/>
<reference evidence="6" key="1">
    <citation type="submission" date="2021-04" db="EMBL/GenBank/DDBJ databases">
        <title>Luteolibacter sp. 32A isolated from the skin of an Anderson's salamander (Ambystoma andersonii).</title>
        <authorList>
            <person name="Spergser J."/>
            <person name="Busse H.-J."/>
        </authorList>
    </citation>
    <scope>NUCLEOTIDE SEQUENCE</scope>
    <source>
        <strain evidence="6">32A</strain>
    </source>
</reference>
<accession>A0A975J123</accession>
<keyword evidence="7" id="KW-1185">Reference proteome</keyword>
<proteinExistence type="inferred from homology"/>
<comment type="similarity">
    <text evidence="1">Belongs to the SCO1/2 family.</text>
</comment>
<dbReference type="InterPro" id="IPR013766">
    <property type="entry name" value="Thioredoxin_domain"/>
</dbReference>
<keyword evidence="4" id="KW-0812">Transmembrane</keyword>
<evidence type="ECO:0000256" key="4">
    <source>
        <dbReference type="SAM" id="Phobius"/>
    </source>
</evidence>
<dbReference type="SUPFAM" id="SSF52833">
    <property type="entry name" value="Thioredoxin-like"/>
    <property type="match status" value="1"/>
</dbReference>
<evidence type="ECO:0000256" key="3">
    <source>
        <dbReference type="PIRSR" id="PIRSR603782-1"/>
    </source>
</evidence>
<keyword evidence="4" id="KW-1133">Transmembrane helix</keyword>
<dbReference type="KEGG" id="lamb:KBB96_04045"/>